<dbReference type="InterPro" id="IPR038390">
    <property type="entry name" value="Metal_Tscrpt_repr_sf"/>
</dbReference>
<dbReference type="PANTHER" id="PTHR33677">
    <property type="entry name" value="TRANSCRIPTIONAL REPRESSOR FRMR-RELATED"/>
    <property type="match status" value="1"/>
</dbReference>
<organism evidence="1">
    <name type="scientific">Staphylococcus sp. 693-2</name>
    <dbReference type="NCBI Taxonomy" id="373067"/>
    <lineage>
        <taxon>Bacteria</taxon>
        <taxon>Bacillati</taxon>
        <taxon>Bacillota</taxon>
        <taxon>Bacilli</taxon>
        <taxon>Bacillales</taxon>
        <taxon>Staphylococcaceae</taxon>
        <taxon>Staphylococcus</taxon>
    </lineage>
</organism>
<geneLocation type="plasmid" evidence="1">
    <name>pLEW6932</name>
</geneLocation>
<dbReference type="EMBL" id="DQ390456">
    <property type="protein sequence ID" value="ABG49253.1"/>
    <property type="molecule type" value="Genomic_DNA"/>
</dbReference>
<dbReference type="AlphaFoldDB" id="Q0ZKM1"/>
<proteinExistence type="predicted"/>
<dbReference type="GO" id="GO:0003677">
    <property type="term" value="F:DNA binding"/>
    <property type="evidence" value="ECO:0007669"/>
    <property type="project" value="InterPro"/>
</dbReference>
<sequence>MCQIPNGVFDIFGSIYYYDFIQLKVEEITMHYDKKMINRINRIQGQLNGVIKMMEEEKDCKDVITQISASKSSIQRLMGIIISENLIECVKTAEDNGENSEELINEAVNLLVKSK</sequence>
<name>Q0ZKM1_9STAP</name>
<keyword evidence="1" id="KW-0614">Plasmid</keyword>
<dbReference type="CDD" id="cd10155">
    <property type="entry name" value="BsYrkD-like_DUF156"/>
    <property type="match status" value="1"/>
</dbReference>
<dbReference type="GO" id="GO:0046872">
    <property type="term" value="F:metal ion binding"/>
    <property type="evidence" value="ECO:0007669"/>
    <property type="project" value="InterPro"/>
</dbReference>
<reference evidence="1" key="1">
    <citation type="journal article" date="2006" name="Appl. Environ. Microbiol.">
        <title>Facile recovery of individual high-molecular-weight, low-copy-number natural plasmids for genomic sequencing.</title>
        <authorList>
            <person name="Williams L.E."/>
            <person name="Detter C."/>
            <person name="Barry K."/>
            <person name="Lapidus A."/>
            <person name="Summers A.O."/>
        </authorList>
    </citation>
    <scope>NUCLEOTIDE SEQUENCE</scope>
    <source>
        <strain evidence="1">693-2</strain>
        <plasmid evidence="1">pLEW6932</plasmid>
    </source>
</reference>
<dbReference type="GO" id="GO:0045892">
    <property type="term" value="P:negative regulation of DNA-templated transcription"/>
    <property type="evidence" value="ECO:0007669"/>
    <property type="project" value="UniProtKB-ARBA"/>
</dbReference>
<accession>Q0ZKM1</accession>
<dbReference type="InterPro" id="IPR003735">
    <property type="entry name" value="Metal_Tscrpt_repr"/>
</dbReference>
<dbReference type="PANTHER" id="PTHR33677:SF5">
    <property type="entry name" value="TRANSCRIPTIONAL REPRESSOR FRMR"/>
    <property type="match status" value="1"/>
</dbReference>
<dbReference type="Pfam" id="PF02583">
    <property type="entry name" value="Trns_repr_metal"/>
    <property type="match status" value="1"/>
</dbReference>
<evidence type="ECO:0000313" key="1">
    <source>
        <dbReference type="EMBL" id="ABG49253.1"/>
    </source>
</evidence>
<protein>
    <submittedName>
        <fullName evidence="1">Uncharacterized protein</fullName>
    </submittedName>
</protein>
<dbReference type="Gene3D" id="1.20.58.1000">
    <property type="entry name" value="Metal-sensitive repressor, helix protomer"/>
    <property type="match status" value="1"/>
</dbReference>